<keyword evidence="2" id="KW-1185">Reference proteome</keyword>
<reference evidence="1 2" key="1">
    <citation type="journal article" date="2020" name="Antonie Van Leeuwenhoek">
        <title>Rhodopirellula heiligendammensis sp. nov., Rhodopirellula pilleata sp. nov., and Rhodopirellula solitaria sp. nov. isolated from natural or artificial marine surfaces in Northern Germany and California, USA, and emended description of the genus Rhodopirellula.</title>
        <authorList>
            <person name="Kallscheuer N."/>
            <person name="Wiegand S."/>
            <person name="Jogler M."/>
            <person name="Boedeker C."/>
            <person name="Peeters S.H."/>
            <person name="Rast P."/>
            <person name="Heuer A."/>
            <person name="Jetten M.S.M."/>
            <person name="Rohde M."/>
            <person name="Jogler C."/>
        </authorList>
    </citation>
    <scope>NUCLEOTIDE SEQUENCE [LARGE SCALE GENOMIC DNA]</scope>
    <source>
        <strain evidence="1 2">Poly21</strain>
    </source>
</reference>
<dbReference type="AlphaFoldDB" id="A0A5C6BEU8"/>
<gene>
    <name evidence="1" type="ORF">Poly21_45590</name>
</gene>
<sequence>MREYYLVLNEFCHCLKEKLCPLTLDANGFATMSALKGLRHWAS</sequence>
<evidence type="ECO:0000313" key="2">
    <source>
        <dbReference type="Proteomes" id="UP000319908"/>
    </source>
</evidence>
<organism evidence="1 2">
    <name type="scientific">Allorhodopirellula heiligendammensis</name>
    <dbReference type="NCBI Taxonomy" id="2714739"/>
    <lineage>
        <taxon>Bacteria</taxon>
        <taxon>Pseudomonadati</taxon>
        <taxon>Planctomycetota</taxon>
        <taxon>Planctomycetia</taxon>
        <taxon>Pirellulales</taxon>
        <taxon>Pirellulaceae</taxon>
        <taxon>Allorhodopirellula</taxon>
    </lineage>
</organism>
<dbReference type="EMBL" id="SJPU01000003">
    <property type="protein sequence ID" value="TWU10653.1"/>
    <property type="molecule type" value="Genomic_DNA"/>
</dbReference>
<dbReference type="Proteomes" id="UP000319908">
    <property type="component" value="Unassembled WGS sequence"/>
</dbReference>
<name>A0A5C6BEU8_9BACT</name>
<accession>A0A5C6BEU8</accession>
<evidence type="ECO:0000313" key="1">
    <source>
        <dbReference type="EMBL" id="TWU10653.1"/>
    </source>
</evidence>
<protein>
    <submittedName>
        <fullName evidence="1">Uncharacterized protein</fullName>
    </submittedName>
</protein>
<comment type="caution">
    <text evidence="1">The sequence shown here is derived from an EMBL/GenBank/DDBJ whole genome shotgun (WGS) entry which is preliminary data.</text>
</comment>
<proteinExistence type="predicted"/>